<dbReference type="Gene3D" id="3.90.550.10">
    <property type="entry name" value="Spore Coat Polysaccharide Biosynthesis Protein SpsA, Chain A"/>
    <property type="match status" value="1"/>
</dbReference>
<evidence type="ECO:0000313" key="6">
    <source>
        <dbReference type="EMBL" id="CRG89427.1"/>
    </source>
</evidence>
<dbReference type="InterPro" id="IPR008630">
    <property type="entry name" value="Glyco_trans_34"/>
</dbReference>
<evidence type="ECO:0000256" key="4">
    <source>
        <dbReference type="ARBA" id="ARBA00023002"/>
    </source>
</evidence>
<dbReference type="OrthoDB" id="809632at2759"/>
<dbReference type="CDD" id="cd05288">
    <property type="entry name" value="PGDH"/>
    <property type="match status" value="1"/>
</dbReference>
<evidence type="ECO:0000259" key="5">
    <source>
        <dbReference type="SMART" id="SM00829"/>
    </source>
</evidence>
<dbReference type="PANTHER" id="PTHR43205">
    <property type="entry name" value="PROSTAGLANDIN REDUCTASE"/>
    <property type="match status" value="1"/>
</dbReference>
<dbReference type="SUPFAM" id="SSF50129">
    <property type="entry name" value="GroES-like"/>
    <property type="match status" value="1"/>
</dbReference>
<dbReference type="Pfam" id="PF16884">
    <property type="entry name" value="ADH_N_2"/>
    <property type="match status" value="1"/>
</dbReference>
<dbReference type="Pfam" id="PF00107">
    <property type="entry name" value="ADH_zinc_N"/>
    <property type="match status" value="1"/>
</dbReference>
<dbReference type="AlphaFoldDB" id="A0A0U1M1J0"/>
<keyword evidence="2" id="KW-0328">Glycosyltransferase</keyword>
<dbReference type="InterPro" id="IPR011032">
    <property type="entry name" value="GroES-like_sf"/>
</dbReference>
<name>A0A0U1M1J0_TALIS</name>
<dbReference type="InterPro" id="IPR041694">
    <property type="entry name" value="ADH_N_2"/>
</dbReference>
<evidence type="ECO:0000256" key="1">
    <source>
        <dbReference type="ARBA" id="ARBA00005664"/>
    </source>
</evidence>
<dbReference type="FunFam" id="3.40.50.720:FF:000121">
    <property type="entry name" value="Prostaglandin reductase 2"/>
    <property type="match status" value="1"/>
</dbReference>
<keyword evidence="7" id="KW-1185">Reference proteome</keyword>
<dbReference type="InterPro" id="IPR036291">
    <property type="entry name" value="NAD(P)-bd_dom_sf"/>
</dbReference>
<dbReference type="GO" id="GO:0016628">
    <property type="term" value="F:oxidoreductase activity, acting on the CH-CH group of donors, NAD or NADP as acceptor"/>
    <property type="evidence" value="ECO:0007669"/>
    <property type="project" value="InterPro"/>
</dbReference>
<dbReference type="EMBL" id="CVMT01000006">
    <property type="protein sequence ID" value="CRG89427.1"/>
    <property type="molecule type" value="Genomic_DNA"/>
</dbReference>
<dbReference type="Proteomes" id="UP000054383">
    <property type="component" value="Unassembled WGS sequence"/>
</dbReference>
<evidence type="ECO:0000256" key="3">
    <source>
        <dbReference type="ARBA" id="ARBA00022679"/>
    </source>
</evidence>
<dbReference type="STRING" id="28573.A0A0U1M1J0"/>
<keyword evidence="4" id="KW-0560">Oxidoreductase</keyword>
<dbReference type="InterPro" id="IPR020843">
    <property type="entry name" value="ER"/>
</dbReference>
<organism evidence="6 7">
    <name type="scientific">Talaromyces islandicus</name>
    <name type="common">Penicillium islandicum</name>
    <dbReference type="NCBI Taxonomy" id="28573"/>
    <lineage>
        <taxon>Eukaryota</taxon>
        <taxon>Fungi</taxon>
        <taxon>Dikarya</taxon>
        <taxon>Ascomycota</taxon>
        <taxon>Pezizomycotina</taxon>
        <taxon>Eurotiomycetes</taxon>
        <taxon>Eurotiomycetidae</taxon>
        <taxon>Eurotiales</taxon>
        <taxon>Trichocomaceae</taxon>
        <taxon>Talaromyces</taxon>
        <taxon>Talaromyces sect. Islandici</taxon>
    </lineage>
</organism>
<keyword evidence="3" id="KW-0808">Transferase</keyword>
<feature type="domain" description="Enoyl reductase (ER)" evidence="5">
    <location>
        <begin position="20"/>
        <end position="343"/>
    </location>
</feature>
<dbReference type="SMART" id="SM00829">
    <property type="entry name" value="PKS_ER"/>
    <property type="match status" value="1"/>
</dbReference>
<dbReference type="Gene3D" id="3.90.180.10">
    <property type="entry name" value="Medium-chain alcohol dehydrogenases, catalytic domain"/>
    <property type="match status" value="1"/>
</dbReference>
<comment type="similarity">
    <text evidence="1">Belongs to the glycosyltransferase 34 family.</text>
</comment>
<dbReference type="PANTHER" id="PTHR43205:SF7">
    <property type="entry name" value="PROSTAGLANDIN REDUCTASE 1"/>
    <property type="match status" value="1"/>
</dbReference>
<dbReference type="GO" id="GO:0016020">
    <property type="term" value="C:membrane"/>
    <property type="evidence" value="ECO:0007669"/>
    <property type="project" value="InterPro"/>
</dbReference>
<evidence type="ECO:0000313" key="7">
    <source>
        <dbReference type="Proteomes" id="UP000054383"/>
    </source>
</evidence>
<dbReference type="GO" id="GO:0016757">
    <property type="term" value="F:glycosyltransferase activity"/>
    <property type="evidence" value="ECO:0007669"/>
    <property type="project" value="UniProtKB-KW"/>
</dbReference>
<protein>
    <recommendedName>
        <fullName evidence="5">Enoyl reductase (ER) domain-containing protein</fullName>
    </recommendedName>
</protein>
<dbReference type="InterPro" id="IPR045010">
    <property type="entry name" value="MDR_fam"/>
</dbReference>
<accession>A0A0U1M1J0</accession>
<reference evidence="6 7" key="1">
    <citation type="submission" date="2015-04" db="EMBL/GenBank/DDBJ databases">
        <authorList>
            <person name="Syromyatnikov M.Y."/>
            <person name="Popov V.N."/>
        </authorList>
    </citation>
    <scope>NUCLEOTIDE SEQUENCE [LARGE SCALE GENOMIC DNA]</scope>
    <source>
        <strain evidence="6">WF-38-12</strain>
    </source>
</reference>
<dbReference type="InterPro" id="IPR029044">
    <property type="entry name" value="Nucleotide-diphossugar_trans"/>
</dbReference>
<dbReference type="InterPro" id="IPR013149">
    <property type="entry name" value="ADH-like_C"/>
</dbReference>
<sequence length="595" mass="67531">MPENKAIIFRNVPVGLPVNGKDLTVEMQPYPEDAPENGVVIQLLYASLDPYMRGRMRDPESKSYFPGFDLGKPLTNTHIAKVTKSKTSQFKEGDTVIGFLPFQEYIALNGDQLSGIRLLQNPLGIEDIRVFLGALGMPGLTAYSSLYEIGKPQKGETIFVSAASGAVGQIVGQLAKHEGLKVIGSVGSDEKLEYITKDLGFDAGFNYKKEKPADALNRLAPEGIDIYYENVGGEHLEAAINSMKDYGRIVVCGLIAGYNTPPEEQFPLRNYSYILTKRLTMRGFVVGDKGMGDKYRQEHQERVSEWIKDGTFKASTWECEGIDNGIDGNSIDLSHAKVGKVMMVYGNRSNEIYERAIRTHEEHCRRLGYPLFVLRNPVLQGYWNKYAILLSVLLQELEKPVEQRLEWLYWCDSDTVLMNPNMPLETFLPPPDMSNIHLLLTTDWNGLNSGVFSIRVHPWSVELLSAALAYPVMHPETDLFWNDQSALGEILKETSYFSQSVVYCPSRWFNAYMRSPNGEELNPDSPEFYQVHPSDLLVHFPGTVRDELEERLEPYLAIAEAHKQEWELSLEDTEYIEDTKAFWQMNRHVDDSRRR</sequence>
<dbReference type="SUPFAM" id="SSF53448">
    <property type="entry name" value="Nucleotide-diphospho-sugar transferases"/>
    <property type="match status" value="1"/>
</dbReference>
<evidence type="ECO:0000256" key="2">
    <source>
        <dbReference type="ARBA" id="ARBA00022676"/>
    </source>
</evidence>
<gene>
    <name evidence="6" type="ORF">PISL3812_06463</name>
</gene>
<proteinExistence type="inferred from homology"/>
<dbReference type="Pfam" id="PF05637">
    <property type="entry name" value="Glyco_transf_34"/>
    <property type="match status" value="1"/>
</dbReference>
<dbReference type="Gene3D" id="3.40.50.720">
    <property type="entry name" value="NAD(P)-binding Rossmann-like Domain"/>
    <property type="match status" value="1"/>
</dbReference>
<dbReference type="SUPFAM" id="SSF51735">
    <property type="entry name" value="NAD(P)-binding Rossmann-fold domains"/>
    <property type="match status" value="1"/>
</dbReference>